<feature type="non-terminal residue" evidence="1">
    <location>
        <position position="360"/>
    </location>
</feature>
<evidence type="ECO:0000313" key="1">
    <source>
        <dbReference type="EMBL" id="JAC66410.1"/>
    </source>
</evidence>
<protein>
    <submittedName>
        <fullName evidence="1">Uncharacterized protein</fullName>
    </submittedName>
</protein>
<name>A0A061R6U3_9CHLO</name>
<dbReference type="PANTHER" id="PTHR48146">
    <property type="entry name" value="K-STIMULATED PYROPHOSPHATE-ENERGIZED SODIUM PUMP PROTEIN"/>
    <property type="match status" value="1"/>
</dbReference>
<dbReference type="EMBL" id="GBEZ01020239">
    <property type="protein sequence ID" value="JAC66410.1"/>
    <property type="molecule type" value="Transcribed_RNA"/>
</dbReference>
<gene>
    <name evidence="1" type="ORF">TSPGSL018_13725</name>
</gene>
<sequence length="360" mass="39667">MALTAAMQLRLVERIQRSLHKEIIRKLDQAGQAETKDERETLCAEVFADVTGELSSHVKGAARIPGARYFYEVLSPFYCEGHREAEALLGVCRCLWGQPYVAPLYALLLHKWLLLFPEAGGVAERLKHINVLIQGARLLFWGDLHGSCGQFVPLYSFFHAAVIGDPRRRCLQQQPDAARAALLSLVASFLPYYLPPEETPRTVQSFPGSSDSFFSATPGPELFIDSVLTTLRKIASEDATLRYLKAIHRLKGTPVLDSVNGLVLVRLQGELYTLTLPGGPRYPPPGVRSAAATTLDALFPNGAAVRRLIGKAFRILYPADWLISRSAIQCLWDVGINGAIAVLQLFRIVCAAALSLVRFS</sequence>
<accession>A0A061R6U3</accession>
<organism evidence="1">
    <name type="scientific">Tetraselmis sp. GSL018</name>
    <dbReference type="NCBI Taxonomy" id="582737"/>
    <lineage>
        <taxon>Eukaryota</taxon>
        <taxon>Viridiplantae</taxon>
        <taxon>Chlorophyta</taxon>
        <taxon>core chlorophytes</taxon>
        <taxon>Chlorodendrophyceae</taxon>
        <taxon>Chlorodendrales</taxon>
        <taxon>Chlorodendraceae</taxon>
        <taxon>Tetraselmis</taxon>
    </lineage>
</organism>
<reference evidence="1" key="1">
    <citation type="submission" date="2014-05" db="EMBL/GenBank/DDBJ databases">
        <title>The transcriptome of the halophilic microalga Tetraselmis sp. GSL018 isolated from the Great Salt Lake, Utah.</title>
        <authorList>
            <person name="Jinkerson R.E."/>
            <person name="D'Adamo S."/>
            <person name="Posewitz M.C."/>
        </authorList>
    </citation>
    <scope>NUCLEOTIDE SEQUENCE</scope>
    <source>
        <strain evidence="1">GSL018</strain>
    </source>
</reference>
<proteinExistence type="predicted"/>
<dbReference type="PANTHER" id="PTHR48146:SF2">
    <property type="entry name" value="K-STIMULATED PYROPHOSPHATE-ENERGIZED SODIUM PUMP PROTEIN"/>
    <property type="match status" value="1"/>
</dbReference>
<dbReference type="AlphaFoldDB" id="A0A061R6U3"/>